<dbReference type="Pfam" id="PF14337">
    <property type="entry name" value="Abi_alpha"/>
    <property type="match status" value="1"/>
</dbReference>
<protein>
    <recommendedName>
        <fullName evidence="3">DUF4393 domain-containing protein</fullName>
    </recommendedName>
</protein>
<comment type="caution">
    <text evidence="1">The sequence shown here is derived from an EMBL/GenBank/DDBJ whole genome shotgun (WGS) entry which is preliminary data.</text>
</comment>
<accession>A0A6H3NSV3</accession>
<dbReference type="RefSeq" id="WP_135781460.1">
    <property type="nucleotide sequence ID" value="NZ_RQHU01000015.1"/>
</dbReference>
<name>A0A6H3NSV3_9LEPT</name>
<evidence type="ECO:0000313" key="1">
    <source>
        <dbReference type="EMBL" id="TGN13334.1"/>
    </source>
</evidence>
<evidence type="ECO:0000313" key="2">
    <source>
        <dbReference type="Proteomes" id="UP000297649"/>
    </source>
</evidence>
<proteinExistence type="predicted"/>
<keyword evidence="2" id="KW-1185">Reference proteome</keyword>
<dbReference type="EMBL" id="RQHU01000015">
    <property type="protein sequence ID" value="TGN13334.1"/>
    <property type="molecule type" value="Genomic_DNA"/>
</dbReference>
<sequence>MDNISKLESLVDNHDFFSLIRDHSTIINGLPSKNIEETPKDLLTLFLNYLPYNNSNPRMELYLMMLINLLSKKKDFLRSYIIIFNELDIDELYLLKHLKDTDIEIIDKLDLDKPNNRFINHKIISTTFPYEILSFKENEKLYIDHLTSKNLISWPISKQDPIIEGQSQTGVKRFSKIILTSYGKSFSEFIFG</sequence>
<dbReference type="InterPro" id="IPR025506">
    <property type="entry name" value="Abi_alpha"/>
</dbReference>
<evidence type="ECO:0008006" key="3">
    <source>
        <dbReference type="Google" id="ProtNLM"/>
    </source>
</evidence>
<dbReference type="AlphaFoldDB" id="A0A6H3NSV3"/>
<reference evidence="1" key="1">
    <citation type="journal article" date="2019" name="PLoS Negl. Trop. Dis.">
        <title>Revisiting the worldwide diversity of Leptospira species in the environment.</title>
        <authorList>
            <person name="Vincent A.T."/>
            <person name="Schiettekatte O."/>
            <person name="Bourhy P."/>
            <person name="Veyrier F.J."/>
            <person name="Picardeau M."/>
        </authorList>
    </citation>
    <scope>NUCLEOTIDE SEQUENCE [LARGE SCALE GENOMIC DNA]</scope>
    <source>
        <strain evidence="1">201601109</strain>
    </source>
</reference>
<gene>
    <name evidence="1" type="ORF">EHR08_11680</name>
</gene>
<dbReference type="Proteomes" id="UP000297649">
    <property type="component" value="Unassembled WGS sequence"/>
</dbReference>
<organism evidence="1 2">
    <name type="scientific">Leptospira bandrabouensis</name>
    <dbReference type="NCBI Taxonomy" id="2484903"/>
    <lineage>
        <taxon>Bacteria</taxon>
        <taxon>Pseudomonadati</taxon>
        <taxon>Spirochaetota</taxon>
        <taxon>Spirochaetia</taxon>
        <taxon>Leptospirales</taxon>
        <taxon>Leptospiraceae</taxon>
        <taxon>Leptospira</taxon>
    </lineage>
</organism>